<dbReference type="InterPro" id="IPR013783">
    <property type="entry name" value="Ig-like_fold"/>
</dbReference>
<keyword evidence="1" id="KW-0472">Membrane</keyword>
<evidence type="ECO:0000259" key="3">
    <source>
        <dbReference type="Pfam" id="PF17802"/>
    </source>
</evidence>
<evidence type="ECO:0000313" key="5">
    <source>
        <dbReference type="EMBL" id="XDS49164.1"/>
    </source>
</evidence>
<protein>
    <submittedName>
        <fullName evidence="6">SpaA isopeptide-forming pilin-related protein</fullName>
    </submittedName>
</protein>
<evidence type="ECO:0000256" key="2">
    <source>
        <dbReference type="SAM" id="SignalP"/>
    </source>
</evidence>
<reference evidence="6" key="1">
    <citation type="submission" date="2023-07" db="EMBL/GenBank/DDBJ databases">
        <title>Bifidobacterium aquikefiriaerophilum sp. nov. and Bifidobacterium eccum sp. nov., isolated from water kefir.</title>
        <authorList>
            <person name="Breselge S."/>
            <person name="Bellassi P."/>
            <person name="Barcenilla C."/>
            <person name="Alvarez-Ordonez A."/>
            <person name="Morelli L."/>
            <person name="Cotter P.D."/>
        </authorList>
    </citation>
    <scope>NUCLEOTIDE SEQUENCE</scope>
    <source>
        <strain evidence="6">WK012_4_13</strain>
        <strain evidence="5">WK013_4_14</strain>
        <strain evidence="4">WK048_4_13</strain>
    </source>
</reference>
<feature type="domain" description="SpaA-like prealbumin fold" evidence="3">
    <location>
        <begin position="435"/>
        <end position="525"/>
    </location>
</feature>
<dbReference type="AlphaFoldDB" id="A0AB39UNS8"/>
<accession>A0AB39UNS8</accession>
<dbReference type="RefSeq" id="WP_369341353.1">
    <property type="nucleotide sequence ID" value="NZ_CP129675.1"/>
</dbReference>
<dbReference type="EMBL" id="CP129682">
    <property type="protein sequence ID" value="XDS49164.1"/>
    <property type="molecule type" value="Genomic_DNA"/>
</dbReference>
<feature type="transmembrane region" description="Helical" evidence="1">
    <location>
        <begin position="585"/>
        <end position="606"/>
    </location>
</feature>
<keyword evidence="1" id="KW-1133">Transmembrane helix</keyword>
<dbReference type="EMBL" id="CP129675">
    <property type="protein sequence ID" value="XDS46054.1"/>
    <property type="molecule type" value="Genomic_DNA"/>
</dbReference>
<proteinExistence type="predicted"/>
<keyword evidence="2" id="KW-0732">Signal</keyword>
<dbReference type="InterPro" id="IPR041033">
    <property type="entry name" value="SpaA_PFL_dom_1"/>
</dbReference>
<evidence type="ECO:0000313" key="6">
    <source>
        <dbReference type="EMBL" id="XDS50389.1"/>
    </source>
</evidence>
<dbReference type="Pfam" id="PF17802">
    <property type="entry name" value="SpaA"/>
    <property type="match status" value="1"/>
</dbReference>
<evidence type="ECO:0000313" key="4">
    <source>
        <dbReference type="EMBL" id="XDS46054.1"/>
    </source>
</evidence>
<organism evidence="6">
    <name type="scientific">Bifidobacterium fermentum</name>
    <dbReference type="NCBI Taxonomy" id="3059035"/>
    <lineage>
        <taxon>Bacteria</taxon>
        <taxon>Bacillati</taxon>
        <taxon>Actinomycetota</taxon>
        <taxon>Actinomycetes</taxon>
        <taxon>Bifidobacteriales</taxon>
        <taxon>Bifidobacteriaceae</taxon>
        <taxon>Bifidobacterium</taxon>
    </lineage>
</organism>
<keyword evidence="1" id="KW-0812">Transmembrane</keyword>
<feature type="chain" id="PRO_5044175393" evidence="2">
    <location>
        <begin position="33"/>
        <end position="622"/>
    </location>
</feature>
<dbReference type="GO" id="GO:0005975">
    <property type="term" value="P:carbohydrate metabolic process"/>
    <property type="evidence" value="ECO:0007669"/>
    <property type="project" value="UniProtKB-ARBA"/>
</dbReference>
<dbReference type="KEGG" id="bfk:QN062_08345"/>
<dbReference type="Gene3D" id="2.60.40.740">
    <property type="match status" value="1"/>
</dbReference>
<dbReference type="EMBL" id="CP129683">
    <property type="protein sequence ID" value="XDS50389.1"/>
    <property type="molecule type" value="Genomic_DNA"/>
</dbReference>
<feature type="signal peptide" evidence="2">
    <location>
        <begin position="1"/>
        <end position="32"/>
    </location>
</feature>
<evidence type="ECO:0000256" key="1">
    <source>
        <dbReference type="SAM" id="Phobius"/>
    </source>
</evidence>
<name>A0AB39UNS8_9BIFI</name>
<gene>
    <name evidence="6" type="ORF">QN062_08345</name>
    <name evidence="5" type="ORF">QN216_02540</name>
    <name evidence="4" type="ORF">QN217_07905</name>
</gene>
<sequence>MEFRHIGKRVAGFLVASSVAFAGMAFTNTAQAVPATDATIEIKVEHNALNSESFTAYLLGSYENEKYLWGNGPLESLKIAANTNTTANSAIHDIAKGLADADAGVDEKVPANWVASHWLGYAITNDEYGLNEDTKSAASPYAGILQRFAKQLAQSSAFTSNTEFKKETGSLSIAAGESFTIGGLKTGLYLITSTKADTLPMIVGTKSWDGFNFVDYEDVGGNKRELGVGVLKNEDIPYMWKEITNGENGFGIHDVVQYQITYPIPAIGTHSTDTSYAISIADGPGAGITFDESETVNSLSITAGKNPVELSKVDGITAAVTGGTFNLGGIEKLFIGGSSGAWTDLQQLTVDVVDWQGEPDTEIVDVSPGTLLYIRFTARVNNNAVSIDATQYPHTDAKAASNPDLAANTATATLTQPGVNDPDDKDSATAYVFGINLKKVNKGNHKQTLEGAEFAIKRLKDDKDLNFDSIGSGEFELTWSGVSVPTSFSNGVFKITGLSAGKYEFTETKSPSGYYALDPFIVVIKPNWFTSIDHYKSGQIVDTLEYSVEDVADDTVWIGDLNTDTGKYQTVYVGDPESNVANLPYTGGIGIAIFLIVGICVTVVGIRAHRQSVKAETAATAI</sequence>
<dbReference type="Gene3D" id="2.60.40.10">
    <property type="entry name" value="Immunoglobulins"/>
    <property type="match status" value="1"/>
</dbReference>